<dbReference type="PATRIC" id="fig|1638788.3.peg.6436"/>
<protein>
    <submittedName>
        <fullName evidence="1">Uncharacterized protein</fullName>
    </submittedName>
</protein>
<evidence type="ECO:0000313" key="2">
    <source>
        <dbReference type="Proteomes" id="UP000068167"/>
    </source>
</evidence>
<accession>A0A0K1SAS2</accession>
<dbReference type="KEGG" id="mpk:VL20_6411"/>
<sequence length="51" mass="5928">MLRYLSVISYQLSVISSLTDNSKKHPSSRFLTVETCHFTIKKLLYPNEKPI</sequence>
<dbReference type="AlphaFoldDB" id="A0A0K1SAS2"/>
<evidence type="ECO:0000313" key="1">
    <source>
        <dbReference type="EMBL" id="AKV71145.1"/>
    </source>
</evidence>
<dbReference type="EMBL" id="CP011339">
    <property type="protein sequence ID" value="AKV71145.1"/>
    <property type="molecule type" value="Genomic_DNA"/>
</dbReference>
<organism evidence="1 2">
    <name type="scientific">Microcystis panniformis FACHB-1757</name>
    <dbReference type="NCBI Taxonomy" id="1638788"/>
    <lineage>
        <taxon>Bacteria</taxon>
        <taxon>Bacillati</taxon>
        <taxon>Cyanobacteriota</taxon>
        <taxon>Cyanophyceae</taxon>
        <taxon>Oscillatoriophycideae</taxon>
        <taxon>Chroococcales</taxon>
        <taxon>Microcystaceae</taxon>
        <taxon>Microcystis</taxon>
    </lineage>
</organism>
<name>A0A0K1SAS2_9CHRO</name>
<keyword evidence="2" id="KW-1185">Reference proteome</keyword>
<dbReference type="RefSeq" id="WP_158499394.1">
    <property type="nucleotide sequence ID" value="NZ_CP011339.1"/>
</dbReference>
<gene>
    <name evidence="1" type="ORF">VL20_6411</name>
</gene>
<dbReference type="Proteomes" id="UP000068167">
    <property type="component" value="Chromosome"/>
</dbReference>
<proteinExistence type="predicted"/>
<reference evidence="1 2" key="1">
    <citation type="journal article" date="2016" name="Stand. Genomic Sci.">
        <title>Complete genome sequence and genomic characterization of Microcystis panniformis FACHB 1757 by third-generation sequencing.</title>
        <authorList>
            <person name="Zhang J.Y."/>
            <person name="Guan R."/>
            <person name="Zhang H.J."/>
            <person name="Li H."/>
            <person name="Xiao P."/>
            <person name="Yu G.L."/>
            <person name="Du L."/>
            <person name="Cao D.M."/>
            <person name="Zhu B.C."/>
            <person name="Li R.H."/>
            <person name="Lu Z.H."/>
        </authorList>
    </citation>
    <scope>NUCLEOTIDE SEQUENCE [LARGE SCALE GENOMIC DNA]</scope>
    <source>
        <strain evidence="1 2">FACHB-1757</strain>
    </source>
</reference>